<keyword evidence="2" id="KW-0158">Chromosome</keyword>
<dbReference type="Proteomes" id="UP001141552">
    <property type="component" value="Unassembled WGS sequence"/>
</dbReference>
<protein>
    <recommendedName>
        <fullName evidence="4">SET domain-containing protein</fullName>
    </recommendedName>
</protein>
<dbReference type="PANTHER" id="PTHR46450">
    <property type="entry name" value="INACTIVE HISTONE-LYSINE N-METHYLTRANSFERASE SUVR1-RELATED"/>
    <property type="match status" value="1"/>
</dbReference>
<dbReference type="GO" id="GO:0042054">
    <property type="term" value="F:histone methyltransferase activity"/>
    <property type="evidence" value="ECO:0007669"/>
    <property type="project" value="InterPro"/>
</dbReference>
<feature type="domain" description="SET" evidence="4">
    <location>
        <begin position="634"/>
        <end position="789"/>
    </location>
</feature>
<evidence type="ECO:0000313" key="6">
    <source>
        <dbReference type="Proteomes" id="UP001141552"/>
    </source>
</evidence>
<dbReference type="SMART" id="SM00317">
    <property type="entry name" value="SET"/>
    <property type="match status" value="1"/>
</dbReference>
<dbReference type="InterPro" id="IPR018848">
    <property type="entry name" value="WIYLD_domain"/>
</dbReference>
<dbReference type="Pfam" id="PF00856">
    <property type="entry name" value="SET"/>
    <property type="match status" value="1"/>
</dbReference>
<reference evidence="5" key="1">
    <citation type="submission" date="2022-02" db="EMBL/GenBank/DDBJ databases">
        <authorList>
            <person name="Henning P.M."/>
            <person name="McCubbin A.G."/>
            <person name="Shore J.S."/>
        </authorList>
    </citation>
    <scope>NUCLEOTIDE SEQUENCE</scope>
    <source>
        <strain evidence="5">F60SS</strain>
        <tissue evidence="5">Leaves</tissue>
    </source>
</reference>
<dbReference type="SUPFAM" id="SSF82199">
    <property type="entry name" value="SET domain"/>
    <property type="match status" value="1"/>
</dbReference>
<dbReference type="GO" id="GO:0008270">
    <property type="term" value="F:zinc ion binding"/>
    <property type="evidence" value="ECO:0007669"/>
    <property type="project" value="InterPro"/>
</dbReference>
<dbReference type="InterPro" id="IPR007728">
    <property type="entry name" value="Pre-SET_dom"/>
</dbReference>
<organism evidence="5 6">
    <name type="scientific">Turnera subulata</name>
    <dbReference type="NCBI Taxonomy" id="218843"/>
    <lineage>
        <taxon>Eukaryota</taxon>
        <taxon>Viridiplantae</taxon>
        <taxon>Streptophyta</taxon>
        <taxon>Embryophyta</taxon>
        <taxon>Tracheophyta</taxon>
        <taxon>Spermatophyta</taxon>
        <taxon>Magnoliopsida</taxon>
        <taxon>eudicotyledons</taxon>
        <taxon>Gunneridae</taxon>
        <taxon>Pentapetalae</taxon>
        <taxon>rosids</taxon>
        <taxon>fabids</taxon>
        <taxon>Malpighiales</taxon>
        <taxon>Passifloraceae</taxon>
        <taxon>Turnera</taxon>
    </lineage>
</organism>
<accession>A0A9Q0IY80</accession>
<dbReference type="SMART" id="SM00468">
    <property type="entry name" value="PreSET"/>
    <property type="match status" value="1"/>
</dbReference>
<dbReference type="InterPro" id="IPR043017">
    <property type="entry name" value="WIYLD_dom_sf"/>
</dbReference>
<evidence type="ECO:0000256" key="1">
    <source>
        <dbReference type="ARBA" id="ARBA00004286"/>
    </source>
</evidence>
<dbReference type="GO" id="GO:0005634">
    <property type="term" value="C:nucleus"/>
    <property type="evidence" value="ECO:0007669"/>
    <property type="project" value="InterPro"/>
</dbReference>
<evidence type="ECO:0000256" key="2">
    <source>
        <dbReference type="ARBA" id="ARBA00022454"/>
    </source>
</evidence>
<keyword evidence="6" id="KW-1185">Reference proteome</keyword>
<dbReference type="OrthoDB" id="308383at2759"/>
<dbReference type="Pfam" id="PF10440">
    <property type="entry name" value="WIYLD"/>
    <property type="match status" value="1"/>
</dbReference>
<dbReference type="PROSITE" id="PS50280">
    <property type="entry name" value="SET"/>
    <property type="match status" value="1"/>
</dbReference>
<dbReference type="PANTHER" id="PTHR46450:SF1">
    <property type="entry name" value="INACTIVE HISTONE-LYSINE N-METHYLTRANSFERASE SUVR1-RELATED"/>
    <property type="match status" value="1"/>
</dbReference>
<dbReference type="InterPro" id="IPR025776">
    <property type="entry name" value="SUVR4/1/2"/>
</dbReference>
<name>A0A9Q0IY80_9ROSI</name>
<dbReference type="EMBL" id="JAKUCV010007820">
    <property type="protein sequence ID" value="KAJ4821893.1"/>
    <property type="molecule type" value="Genomic_DNA"/>
</dbReference>
<reference evidence="5" key="2">
    <citation type="journal article" date="2023" name="Plants (Basel)">
        <title>Annotation of the Turnera subulata (Passifloraceae) Draft Genome Reveals the S-Locus Evolved after the Divergence of Turneroideae from Passifloroideae in a Stepwise Manner.</title>
        <authorList>
            <person name="Henning P.M."/>
            <person name="Roalson E.H."/>
            <person name="Mir W."/>
            <person name="McCubbin A.G."/>
            <person name="Shore J.S."/>
        </authorList>
    </citation>
    <scope>NUCLEOTIDE SEQUENCE</scope>
    <source>
        <strain evidence="5">F60SS</strain>
    </source>
</reference>
<comment type="subcellular location">
    <subcellularLocation>
        <location evidence="1">Chromosome</location>
    </subcellularLocation>
</comment>
<feature type="region of interest" description="Disordered" evidence="3">
    <location>
        <begin position="61"/>
        <end position="86"/>
    </location>
</feature>
<evidence type="ECO:0000259" key="4">
    <source>
        <dbReference type="PROSITE" id="PS50280"/>
    </source>
</evidence>
<dbReference type="PROSITE" id="PS51580">
    <property type="entry name" value="SAM_MT43_3"/>
    <property type="match status" value="1"/>
</dbReference>
<feature type="region of interest" description="Disordered" evidence="3">
    <location>
        <begin position="256"/>
        <end position="290"/>
    </location>
</feature>
<dbReference type="InterPro" id="IPR046341">
    <property type="entry name" value="SET_dom_sf"/>
</dbReference>
<comment type="caution">
    <text evidence="5">The sequence shown here is derived from an EMBL/GenBank/DDBJ whole genome shotgun (WGS) entry which is preliminary data.</text>
</comment>
<sequence>MPPNPRIIKAYKAMKAIGIPEPTVYDKNWELIEDEEYRVLVNAIFDARDDGGSGTEGANLTIHSGSRSGAGAVEGANDGNTVEDGPERPLKRLRRGLAGQISSTLLTCNSGLVQVPLVKPKEETEELAGTDYTLRFPGMRRSESLVSLPHDVATNMGKQAVPPTHPHEPHIIDMTLPPYAPSTQNQHANVGQKPLVPQVAQREVAPRESANGALAFPVPKDVPLTDDLPQYHLPILVFPPDSSANEDSSVHIQSMGNRDGVHSSATRLPGDKFDDAHVPSGRKRATCGVPGESPANLEIATSPMGEVKLSLICNSIVGRPDFHMPSQQELLKSMEEKCLRSYKILDPNFSVKKMLKDICECFLELATDSSCESHEGLFNVELTGNLLKKPAAYSFLGGSVGNSCLPANALNRAVDANHEDGAILPEIPMLCYKDAPEEGCFENNQGEQVRDPELCDSVDILHCKLPPAEFRALHNINDISKGEETVEIPWLNEITKECLPYFDYIPRNIVFQNASVNFTLSQIKAENCCSDCVGDCLSSSTVCVCSLETIHGFAYTANCLVKEDFLQECISMNQDPKRQSHSYCRDCPIERAKGDGILEPCQGHLNRLYIKECWNKCFCYKSCGNRVVQRGITCKLQVFFTPEGKGWGVRTLGKLPKGAFVCEYVGEILTTKEFFKRKMKMSRNEKRLARLVPLAAYWSLKSQNDEEALCLDATFHGNVARFINHRCLDANLIEIPVKIESPEDHYYHDYGVDFDDDVMSDTAETFQCLCGSKFCRDVRRSNSKYILKL</sequence>
<dbReference type="Gene3D" id="2.170.270.10">
    <property type="entry name" value="SET domain"/>
    <property type="match status" value="1"/>
</dbReference>
<dbReference type="AlphaFoldDB" id="A0A9Q0IY80"/>
<gene>
    <name evidence="5" type="ORF">Tsubulata_025301</name>
</gene>
<dbReference type="GO" id="GO:0005694">
    <property type="term" value="C:chromosome"/>
    <property type="evidence" value="ECO:0007669"/>
    <property type="project" value="UniProtKB-SubCell"/>
</dbReference>
<proteinExistence type="predicted"/>
<dbReference type="Gene3D" id="1.10.8.850">
    <property type="entry name" value="Histone-lysine N methyltransferase , C-terminal domain-like"/>
    <property type="match status" value="1"/>
</dbReference>
<evidence type="ECO:0000256" key="3">
    <source>
        <dbReference type="SAM" id="MobiDB-lite"/>
    </source>
</evidence>
<evidence type="ECO:0000313" key="5">
    <source>
        <dbReference type="EMBL" id="KAJ4821893.1"/>
    </source>
</evidence>
<dbReference type="InterPro" id="IPR001214">
    <property type="entry name" value="SET_dom"/>
</dbReference>